<dbReference type="InterPro" id="IPR001977">
    <property type="entry name" value="Depp_CoAkinase"/>
</dbReference>
<organism evidence="5 6">
    <name type="scientific">Tieghemiomyces parasiticus</name>
    <dbReference type="NCBI Taxonomy" id="78921"/>
    <lineage>
        <taxon>Eukaryota</taxon>
        <taxon>Fungi</taxon>
        <taxon>Fungi incertae sedis</taxon>
        <taxon>Zoopagomycota</taxon>
        <taxon>Kickxellomycotina</taxon>
        <taxon>Dimargaritomycetes</taxon>
        <taxon>Dimargaritales</taxon>
        <taxon>Dimargaritaceae</taxon>
        <taxon>Tieghemiomyces</taxon>
    </lineage>
</organism>
<dbReference type="Proteomes" id="UP001150569">
    <property type="component" value="Unassembled WGS sequence"/>
</dbReference>
<dbReference type="CDD" id="cd02022">
    <property type="entry name" value="DPCK"/>
    <property type="match status" value="1"/>
</dbReference>
<dbReference type="PANTHER" id="PTHR10695:SF46">
    <property type="entry name" value="BIFUNCTIONAL COENZYME A SYNTHASE-RELATED"/>
    <property type="match status" value="1"/>
</dbReference>
<dbReference type="Pfam" id="PF01121">
    <property type="entry name" value="CoaE"/>
    <property type="match status" value="1"/>
</dbReference>
<dbReference type="EMBL" id="JANBPT010000347">
    <property type="protein sequence ID" value="KAJ1923211.1"/>
    <property type="molecule type" value="Genomic_DNA"/>
</dbReference>
<dbReference type="PROSITE" id="PS51219">
    <property type="entry name" value="DPCK"/>
    <property type="match status" value="1"/>
</dbReference>
<dbReference type="PANTHER" id="PTHR10695">
    <property type="entry name" value="DEPHOSPHO-COA KINASE-RELATED"/>
    <property type="match status" value="1"/>
</dbReference>
<dbReference type="NCBIfam" id="TIGR00152">
    <property type="entry name" value="dephospho-CoA kinase"/>
    <property type="match status" value="1"/>
</dbReference>
<name>A0A9W8AB84_9FUNG</name>
<dbReference type="EC" id="2.7.1.24" evidence="5"/>
<sequence>MKVIGLTGGIATGKSTVSATFREAGIPIVDADLIARQVVEPGQPAHRAIAQHFGPGVFLPNGTLDRPRLGQIIFADETQRRVLNGITHPAVRRRMLREVLCHYLHGSPLVVLDVPLLFESQLDRFVSATVVVYCDEATQLARLMGRDGFDETTARQRMAAQMDMEAKCARADIVIDNTGDRAATRVQVLRLIKRLTPGTLAAILAVVLPVGGAFFTGAFLVRLLFGLLRRLTG</sequence>
<dbReference type="SUPFAM" id="SSF52540">
    <property type="entry name" value="P-loop containing nucleoside triphosphate hydrolases"/>
    <property type="match status" value="1"/>
</dbReference>
<dbReference type="GO" id="GO:0005524">
    <property type="term" value="F:ATP binding"/>
    <property type="evidence" value="ECO:0007669"/>
    <property type="project" value="UniProtKB-KW"/>
</dbReference>
<evidence type="ECO:0000256" key="2">
    <source>
        <dbReference type="ARBA" id="ARBA00022741"/>
    </source>
</evidence>
<dbReference type="GO" id="GO:0015937">
    <property type="term" value="P:coenzyme A biosynthetic process"/>
    <property type="evidence" value="ECO:0007669"/>
    <property type="project" value="InterPro"/>
</dbReference>
<keyword evidence="4" id="KW-0472">Membrane</keyword>
<comment type="caution">
    <text evidence="5">The sequence shown here is derived from an EMBL/GenBank/DDBJ whole genome shotgun (WGS) entry which is preliminary data.</text>
</comment>
<dbReference type="GO" id="GO:0005737">
    <property type="term" value="C:cytoplasm"/>
    <property type="evidence" value="ECO:0007669"/>
    <property type="project" value="UniProtKB-ARBA"/>
</dbReference>
<evidence type="ECO:0000256" key="1">
    <source>
        <dbReference type="ARBA" id="ARBA00009018"/>
    </source>
</evidence>
<comment type="similarity">
    <text evidence="1">Belongs to the CoaE family.</text>
</comment>
<evidence type="ECO:0000256" key="3">
    <source>
        <dbReference type="ARBA" id="ARBA00022840"/>
    </source>
</evidence>
<evidence type="ECO:0000313" key="6">
    <source>
        <dbReference type="Proteomes" id="UP001150569"/>
    </source>
</evidence>
<keyword evidence="4" id="KW-0812">Transmembrane</keyword>
<keyword evidence="3" id="KW-0067">ATP-binding</keyword>
<protein>
    <submittedName>
        <fullName evidence="5">Dephospho-CoA kinase</fullName>
        <ecNumber evidence="5">2.7.1.24</ecNumber>
    </submittedName>
</protein>
<dbReference type="FunFam" id="3.40.50.300:FF:000485">
    <property type="entry name" value="Dephospho-CoA kinase CAB5"/>
    <property type="match status" value="1"/>
</dbReference>
<evidence type="ECO:0000256" key="4">
    <source>
        <dbReference type="SAM" id="Phobius"/>
    </source>
</evidence>
<keyword evidence="4" id="KW-1133">Transmembrane helix</keyword>
<evidence type="ECO:0000313" key="5">
    <source>
        <dbReference type="EMBL" id="KAJ1923211.1"/>
    </source>
</evidence>
<dbReference type="OrthoDB" id="247245at2759"/>
<dbReference type="AlphaFoldDB" id="A0A9W8AB84"/>
<dbReference type="HAMAP" id="MF_00376">
    <property type="entry name" value="Dephospho_CoA_kinase"/>
    <property type="match status" value="1"/>
</dbReference>
<keyword evidence="2" id="KW-0547">Nucleotide-binding</keyword>
<accession>A0A9W8AB84</accession>
<reference evidence="5" key="1">
    <citation type="submission" date="2022-07" db="EMBL/GenBank/DDBJ databases">
        <title>Phylogenomic reconstructions and comparative analyses of Kickxellomycotina fungi.</title>
        <authorList>
            <person name="Reynolds N.K."/>
            <person name="Stajich J.E."/>
            <person name="Barry K."/>
            <person name="Grigoriev I.V."/>
            <person name="Crous P."/>
            <person name="Smith M.E."/>
        </authorList>
    </citation>
    <scope>NUCLEOTIDE SEQUENCE</scope>
    <source>
        <strain evidence="5">RSA 861</strain>
    </source>
</reference>
<gene>
    <name evidence="5" type="primary">CAB5_2</name>
    <name evidence="5" type="ORF">IWQ60_006019</name>
</gene>
<keyword evidence="6" id="KW-1185">Reference proteome</keyword>
<dbReference type="InterPro" id="IPR027417">
    <property type="entry name" value="P-loop_NTPase"/>
</dbReference>
<feature type="transmembrane region" description="Helical" evidence="4">
    <location>
        <begin position="200"/>
        <end position="225"/>
    </location>
</feature>
<dbReference type="GO" id="GO:0004140">
    <property type="term" value="F:dephospho-CoA kinase activity"/>
    <property type="evidence" value="ECO:0007669"/>
    <property type="project" value="UniProtKB-EC"/>
</dbReference>
<keyword evidence="5" id="KW-0418">Kinase</keyword>
<dbReference type="Gene3D" id="3.40.50.300">
    <property type="entry name" value="P-loop containing nucleotide triphosphate hydrolases"/>
    <property type="match status" value="1"/>
</dbReference>
<keyword evidence="5" id="KW-0808">Transferase</keyword>
<proteinExistence type="inferred from homology"/>